<evidence type="ECO:0000313" key="1">
    <source>
        <dbReference type="EMBL" id="PIW16334.1"/>
    </source>
</evidence>
<protein>
    <submittedName>
        <fullName evidence="1">Uncharacterized protein</fullName>
    </submittedName>
</protein>
<dbReference type="EMBL" id="PFFQ01000038">
    <property type="protein sequence ID" value="PIW16334.1"/>
    <property type="molecule type" value="Genomic_DNA"/>
</dbReference>
<comment type="caution">
    <text evidence="1">The sequence shown here is derived from an EMBL/GenBank/DDBJ whole genome shotgun (WGS) entry which is preliminary data.</text>
</comment>
<dbReference type="PANTHER" id="PTHR31475:SF5">
    <property type="entry name" value="UPF0462 PROTEIN C4ORF33 HOMOLOG"/>
    <property type="match status" value="1"/>
</dbReference>
<dbReference type="AlphaFoldDB" id="A0A2M7G4A8"/>
<dbReference type="Gene3D" id="2.60.40.1190">
    <property type="match status" value="1"/>
</dbReference>
<name>A0A2M7G4A8_9BACT</name>
<reference evidence="1 2" key="1">
    <citation type="submission" date="2017-09" db="EMBL/GenBank/DDBJ databases">
        <title>Depth-based differentiation of microbial function through sediment-hosted aquifers and enrichment of novel symbionts in the deep terrestrial subsurface.</title>
        <authorList>
            <person name="Probst A.J."/>
            <person name="Ladd B."/>
            <person name="Jarett J.K."/>
            <person name="Geller-Mcgrath D.E."/>
            <person name="Sieber C.M."/>
            <person name="Emerson J.B."/>
            <person name="Anantharaman K."/>
            <person name="Thomas B.C."/>
            <person name="Malmstrom R."/>
            <person name="Stieglmeier M."/>
            <person name="Klingl A."/>
            <person name="Woyke T."/>
            <person name="Ryan C.M."/>
            <person name="Banfield J.F."/>
        </authorList>
    </citation>
    <scope>NUCLEOTIDE SEQUENCE [LARGE SCALE GENOMIC DNA]</scope>
    <source>
        <strain evidence="1">CG17_big_fil_post_rev_8_21_14_2_50_48_46</strain>
    </source>
</reference>
<evidence type="ECO:0000313" key="2">
    <source>
        <dbReference type="Proteomes" id="UP000231019"/>
    </source>
</evidence>
<accession>A0A2M7G4A8</accession>
<organism evidence="1 2">
    <name type="scientific">bacterium (Candidatus Blackallbacteria) CG17_big_fil_post_rev_8_21_14_2_50_48_46</name>
    <dbReference type="NCBI Taxonomy" id="2014261"/>
    <lineage>
        <taxon>Bacteria</taxon>
        <taxon>Candidatus Blackallbacteria</taxon>
    </lineage>
</organism>
<sequence>MKTKTVYIQNDWQGKMLKPRETVFIKLKLLPTGLEVEIQAPYFADPEPLAPPGSCDGLWDYEVVELFIAHGDQYTELELGPHGHYLLLQLKGIRKALTRNSQLTYHWEKSQEIWSGKTLIPIELLPPEPWTFNAYAIHGVDEERTYAALFAVPGDEPDFHRLHCFQNLDWD</sequence>
<gene>
    <name evidence="1" type="ORF">COW36_13455</name>
</gene>
<proteinExistence type="predicted"/>
<dbReference type="PANTHER" id="PTHR31475">
    <property type="entry name" value="UPF0462 PROTEIN"/>
    <property type="match status" value="1"/>
</dbReference>
<dbReference type="Proteomes" id="UP000231019">
    <property type="component" value="Unassembled WGS sequence"/>
</dbReference>